<gene>
    <name evidence="1" type="ORF">HF849_06205</name>
</gene>
<sequence>MNIDLQKLIDILNELKTASISSTSDTIEATMKKYDMLFVGSEFNTIYSVELHHSINNIFNLKITMDELNSLLPTACNILNMGFEKMIAVNDIGKPNAAISYQITLWK</sequence>
<evidence type="ECO:0000313" key="2">
    <source>
        <dbReference type="Proteomes" id="UP000587880"/>
    </source>
</evidence>
<accession>A0A7X9XNN1</accession>
<comment type="caution">
    <text evidence="1">The sequence shown here is derived from an EMBL/GenBank/DDBJ whole genome shotgun (WGS) entry which is preliminary data.</text>
</comment>
<dbReference type="AlphaFoldDB" id="A0A7X9XNN1"/>
<dbReference type="Proteomes" id="UP000587880">
    <property type="component" value="Unassembled WGS sequence"/>
</dbReference>
<dbReference type="EMBL" id="JABAGD010000008">
    <property type="protein sequence ID" value="NMF04355.1"/>
    <property type="molecule type" value="Genomic_DNA"/>
</dbReference>
<dbReference type="RefSeq" id="WP_168981421.1">
    <property type="nucleotide sequence ID" value="NZ_JABAGD010000008.1"/>
</dbReference>
<proteinExistence type="predicted"/>
<protein>
    <submittedName>
        <fullName evidence="1">Uncharacterized protein</fullName>
    </submittedName>
</protein>
<organism evidence="1 2">
    <name type="scientific">Clostridium beijerinckii</name>
    <name type="common">Clostridium MP</name>
    <dbReference type="NCBI Taxonomy" id="1520"/>
    <lineage>
        <taxon>Bacteria</taxon>
        <taxon>Bacillati</taxon>
        <taxon>Bacillota</taxon>
        <taxon>Clostridia</taxon>
        <taxon>Eubacteriales</taxon>
        <taxon>Clostridiaceae</taxon>
        <taxon>Clostridium</taxon>
    </lineage>
</organism>
<reference evidence="1 2" key="1">
    <citation type="submission" date="2020-04" db="EMBL/GenBank/DDBJ databases">
        <authorList>
            <person name="Hitch T.C.A."/>
            <person name="Wylensek D."/>
            <person name="Clavel T."/>
        </authorList>
    </citation>
    <scope>NUCLEOTIDE SEQUENCE [LARGE SCALE GENOMIC DNA]</scope>
    <source>
        <strain evidence="1 2">WB01_NA02</strain>
    </source>
</reference>
<evidence type="ECO:0000313" key="1">
    <source>
        <dbReference type="EMBL" id="NMF04355.1"/>
    </source>
</evidence>
<name>A0A7X9XNN1_CLOBE</name>